<reference evidence="3 4" key="1">
    <citation type="submission" date="2016-02" db="EMBL/GenBank/DDBJ databases">
        <title>Biosynthesis of antibiotic leucinostatins and their inhibition on Phytophthora in bio-control Purpureocillium lilacinum.</title>
        <authorList>
            <person name="Wang G."/>
            <person name="Liu Z."/>
            <person name="Lin R."/>
            <person name="Li E."/>
            <person name="Mao Z."/>
            <person name="Ling J."/>
            <person name="Yin W."/>
            <person name="Xie B."/>
        </authorList>
    </citation>
    <scope>NUCLEOTIDE SEQUENCE [LARGE SCALE GENOMIC DNA]</scope>
    <source>
        <strain evidence="2">PLBJ-1</strain>
        <strain evidence="3">PLFJ-1</strain>
    </source>
</reference>
<organism evidence="3 4">
    <name type="scientific">Purpureocillium lilacinum</name>
    <name type="common">Paecilomyces lilacinus</name>
    <dbReference type="NCBI Taxonomy" id="33203"/>
    <lineage>
        <taxon>Eukaryota</taxon>
        <taxon>Fungi</taxon>
        <taxon>Dikarya</taxon>
        <taxon>Ascomycota</taxon>
        <taxon>Pezizomycotina</taxon>
        <taxon>Sordariomycetes</taxon>
        <taxon>Hypocreomycetidae</taxon>
        <taxon>Hypocreales</taxon>
        <taxon>Ophiocordycipitaceae</taxon>
        <taxon>Purpureocillium</taxon>
    </lineage>
</organism>
<gene>
    <name evidence="2" type="ORF">VFPBJ_00199</name>
    <name evidence="3" type="ORF">VFPFJ_00225</name>
</gene>
<evidence type="ECO:0000313" key="3">
    <source>
        <dbReference type="EMBL" id="OAQ94117.1"/>
    </source>
</evidence>
<evidence type="ECO:0000256" key="1">
    <source>
        <dbReference type="SAM" id="MobiDB-lite"/>
    </source>
</evidence>
<dbReference type="EMBL" id="LSBH01000001">
    <property type="protein sequence ID" value="OAQ86159.1"/>
    <property type="molecule type" value="Genomic_DNA"/>
</dbReference>
<dbReference type="Proteomes" id="UP000078340">
    <property type="component" value="Unassembled WGS sequence"/>
</dbReference>
<evidence type="ECO:0000313" key="2">
    <source>
        <dbReference type="EMBL" id="OAQ86159.1"/>
    </source>
</evidence>
<proteinExistence type="predicted"/>
<dbReference type="EMBL" id="LSBI01000001">
    <property type="protein sequence ID" value="OAQ94117.1"/>
    <property type="molecule type" value="Genomic_DNA"/>
</dbReference>
<dbReference type="AlphaFoldDB" id="A0A179HUQ5"/>
<comment type="caution">
    <text evidence="3">The sequence shown here is derived from an EMBL/GenBank/DDBJ whole genome shotgun (WGS) entry which is preliminary data.</text>
</comment>
<accession>A0A179HUQ5</accession>
<evidence type="ECO:0000313" key="4">
    <source>
        <dbReference type="Proteomes" id="UP000078340"/>
    </source>
</evidence>
<name>A0A179HUQ5_PURLI</name>
<protein>
    <submittedName>
        <fullName evidence="3">Uncharacterized protein</fullName>
    </submittedName>
</protein>
<feature type="region of interest" description="Disordered" evidence="1">
    <location>
        <begin position="34"/>
        <end position="64"/>
    </location>
</feature>
<dbReference type="Proteomes" id="UP000078240">
    <property type="component" value="Unassembled WGS sequence"/>
</dbReference>
<sequence>MGILIVAGSPHHHAFFFDLPLLLHRAAHPLMLPPQPLKPARQQSLPPTDRNKLCIAGNNLPTAS</sequence>